<dbReference type="RefSeq" id="WP_078806112.1">
    <property type="nucleotide sequence ID" value="NZ_FUXI01000001.1"/>
</dbReference>
<sequence>MKREEMIARTHQLAKNQETIEEIFVRNKEEHRAEVARIKRVMYENFAELLENWLDYESEAEK</sequence>
<evidence type="ECO:0000313" key="1">
    <source>
        <dbReference type="EMBL" id="SJZ38551.1"/>
    </source>
</evidence>
<proteinExistence type="predicted"/>
<protein>
    <submittedName>
        <fullName evidence="1">Uncharacterized protein</fullName>
    </submittedName>
</protein>
<dbReference type="STRING" id="263852.SAMN02745116_00145"/>
<gene>
    <name evidence="1" type="ORF">SAMN02745116_00145</name>
</gene>
<dbReference type="OrthoDB" id="2242796at2"/>
<name>A0A1T4K815_9ENTE</name>
<organism evidence="1 2">
    <name type="scientific">Pilibacter termitis</name>
    <dbReference type="NCBI Taxonomy" id="263852"/>
    <lineage>
        <taxon>Bacteria</taxon>
        <taxon>Bacillati</taxon>
        <taxon>Bacillota</taxon>
        <taxon>Bacilli</taxon>
        <taxon>Lactobacillales</taxon>
        <taxon>Enterococcaceae</taxon>
        <taxon>Pilibacter</taxon>
    </lineage>
</organism>
<reference evidence="1 2" key="1">
    <citation type="submission" date="2017-02" db="EMBL/GenBank/DDBJ databases">
        <authorList>
            <person name="Peterson S.W."/>
        </authorList>
    </citation>
    <scope>NUCLEOTIDE SEQUENCE [LARGE SCALE GENOMIC DNA]</scope>
    <source>
        <strain evidence="1 2">ATCC BAA-1030</strain>
    </source>
</reference>
<evidence type="ECO:0000313" key="2">
    <source>
        <dbReference type="Proteomes" id="UP000190328"/>
    </source>
</evidence>
<dbReference type="Proteomes" id="UP000190328">
    <property type="component" value="Unassembled WGS sequence"/>
</dbReference>
<accession>A0A1T4K815</accession>
<keyword evidence="2" id="KW-1185">Reference proteome</keyword>
<dbReference type="AlphaFoldDB" id="A0A1T4K815"/>
<dbReference type="EMBL" id="FUXI01000001">
    <property type="protein sequence ID" value="SJZ38551.1"/>
    <property type="molecule type" value="Genomic_DNA"/>
</dbReference>